<comment type="similarity">
    <text evidence="2">Belongs to the galactose-3-O-sulfotransferase family.</text>
</comment>
<dbReference type="RefSeq" id="XP_022330631.1">
    <property type="nucleotide sequence ID" value="XM_022474923.1"/>
</dbReference>
<keyword evidence="8" id="KW-0472">Membrane</keyword>
<sequence length="436" mass="51359">MKMICLSPEDWMMKLIMLLWRRRLKITVLLMLLFAALVYFLNASILLLDCAHKNQKLVDIDGREDGAKICTEKTKFVFIKCMKCATETMGTIIRRFGLVRNLNFVVPVKNNIYLGWPFLIEETDYRPSKRPFNILMEHAIYNHTRMEKIMGNNTLYITIIREPWHRLTSSYSYFGLGYVVDPVVNFSKYVQNIQKYDDIYMAPQKRPFRYCFPNGFSVVKNLMAHCLGMPLGFPEGRGDISLNDAAVIQYIQELEANFSLVMIADYFPESLVLLKRLMCWNLKDILHHSSNVGKHGLHEITPNIEEFQMYYNFSRIDFIIYKHFNKSFWRKIRQQGPEFFNEVNHFKVVQLLMERFCFIENNANSKGQYITIPESKFNLEFNISSEECGYMSRYLLEDIRKQYNTNELGGDISKFWYAKPPGKDEIPKRGCSFPVL</sequence>
<dbReference type="InterPro" id="IPR027417">
    <property type="entry name" value="P-loop_NTPase"/>
</dbReference>
<dbReference type="Pfam" id="PF06990">
    <property type="entry name" value="Gal-3-0_sulfotr"/>
    <property type="match status" value="1"/>
</dbReference>
<dbReference type="KEGG" id="cvn:111128947"/>
<dbReference type="InterPro" id="IPR009729">
    <property type="entry name" value="Gal-3-0_sulfotransfrase"/>
</dbReference>
<dbReference type="AlphaFoldDB" id="A0A8B8DUF7"/>
<dbReference type="PANTHER" id="PTHR14647">
    <property type="entry name" value="GALACTOSE-3-O-SULFOTRANSFERASE"/>
    <property type="match status" value="1"/>
</dbReference>
<dbReference type="Proteomes" id="UP000694844">
    <property type="component" value="Chromosome 4"/>
</dbReference>
<evidence type="ECO:0000256" key="9">
    <source>
        <dbReference type="ARBA" id="ARBA00023180"/>
    </source>
</evidence>
<dbReference type="GO" id="GO:0000139">
    <property type="term" value="C:Golgi membrane"/>
    <property type="evidence" value="ECO:0007669"/>
    <property type="project" value="UniProtKB-SubCell"/>
</dbReference>
<evidence type="ECO:0000256" key="6">
    <source>
        <dbReference type="ARBA" id="ARBA00022989"/>
    </source>
</evidence>
<dbReference type="Gene3D" id="3.40.50.300">
    <property type="entry name" value="P-loop containing nucleotide triphosphate hydrolases"/>
    <property type="match status" value="1"/>
</dbReference>
<name>A0A8B8DUF7_CRAVI</name>
<keyword evidence="6" id="KW-1133">Transmembrane helix</keyword>
<evidence type="ECO:0000256" key="4">
    <source>
        <dbReference type="ARBA" id="ARBA00022692"/>
    </source>
</evidence>
<keyword evidence="9" id="KW-0325">Glycoprotein</keyword>
<reference evidence="11" key="1">
    <citation type="submission" date="2025-08" db="UniProtKB">
        <authorList>
            <consortium name="RefSeq"/>
        </authorList>
    </citation>
    <scope>IDENTIFICATION</scope>
    <source>
        <tissue evidence="11">Whole sample</tissue>
    </source>
</reference>
<proteinExistence type="inferred from homology"/>
<keyword evidence="4" id="KW-0812">Transmembrane</keyword>
<evidence type="ECO:0000256" key="7">
    <source>
        <dbReference type="ARBA" id="ARBA00023034"/>
    </source>
</evidence>
<organism evidence="10 11">
    <name type="scientific">Crassostrea virginica</name>
    <name type="common">Eastern oyster</name>
    <dbReference type="NCBI Taxonomy" id="6565"/>
    <lineage>
        <taxon>Eukaryota</taxon>
        <taxon>Metazoa</taxon>
        <taxon>Spiralia</taxon>
        <taxon>Lophotrochozoa</taxon>
        <taxon>Mollusca</taxon>
        <taxon>Bivalvia</taxon>
        <taxon>Autobranchia</taxon>
        <taxon>Pteriomorphia</taxon>
        <taxon>Ostreida</taxon>
        <taxon>Ostreoidea</taxon>
        <taxon>Ostreidae</taxon>
        <taxon>Crassostrea</taxon>
    </lineage>
</organism>
<comment type="subcellular location">
    <subcellularLocation>
        <location evidence="1">Golgi apparatus membrane</location>
        <topology evidence="1">Single-pass type II membrane protein</topology>
    </subcellularLocation>
</comment>
<dbReference type="PANTHER" id="PTHR14647:SF87">
    <property type="entry name" value="PUTATIVE-RELATED"/>
    <property type="match status" value="1"/>
</dbReference>
<dbReference type="GO" id="GO:0001733">
    <property type="term" value="F:galactosylceramide sulfotransferase activity"/>
    <property type="evidence" value="ECO:0007669"/>
    <property type="project" value="InterPro"/>
</dbReference>
<evidence type="ECO:0000256" key="5">
    <source>
        <dbReference type="ARBA" id="ARBA00022968"/>
    </source>
</evidence>
<evidence type="ECO:0000256" key="3">
    <source>
        <dbReference type="ARBA" id="ARBA00022679"/>
    </source>
</evidence>
<dbReference type="OrthoDB" id="514299at2759"/>
<gene>
    <name evidence="11" type="primary">LOC111128947</name>
</gene>
<keyword evidence="10" id="KW-1185">Reference proteome</keyword>
<dbReference type="SUPFAM" id="SSF52540">
    <property type="entry name" value="P-loop containing nucleoside triphosphate hydrolases"/>
    <property type="match status" value="1"/>
</dbReference>
<dbReference type="GeneID" id="111128947"/>
<accession>A0A8B8DUF7</accession>
<evidence type="ECO:0000256" key="8">
    <source>
        <dbReference type="ARBA" id="ARBA00023136"/>
    </source>
</evidence>
<keyword evidence="7" id="KW-0333">Golgi apparatus</keyword>
<keyword evidence="5" id="KW-0735">Signal-anchor</keyword>
<evidence type="ECO:0000256" key="2">
    <source>
        <dbReference type="ARBA" id="ARBA00008124"/>
    </source>
</evidence>
<evidence type="ECO:0000313" key="11">
    <source>
        <dbReference type="RefSeq" id="XP_022330631.1"/>
    </source>
</evidence>
<keyword evidence="3" id="KW-0808">Transferase</keyword>
<evidence type="ECO:0000256" key="1">
    <source>
        <dbReference type="ARBA" id="ARBA00004323"/>
    </source>
</evidence>
<evidence type="ECO:0000313" key="10">
    <source>
        <dbReference type="Proteomes" id="UP000694844"/>
    </source>
</evidence>
<protein>
    <submittedName>
        <fullName evidence="11">Galactose-3-O-sulfotransferase 2-like</fullName>
    </submittedName>
</protein>
<dbReference type="GO" id="GO:0009247">
    <property type="term" value="P:glycolipid biosynthetic process"/>
    <property type="evidence" value="ECO:0007669"/>
    <property type="project" value="InterPro"/>
</dbReference>